<accession>A0A1I5ZP70</accession>
<dbReference type="Proteomes" id="UP000198734">
    <property type="component" value="Unassembled WGS sequence"/>
</dbReference>
<keyword evidence="1" id="KW-1133">Transmembrane helix</keyword>
<feature type="transmembrane region" description="Helical" evidence="1">
    <location>
        <begin position="5"/>
        <end position="23"/>
    </location>
</feature>
<dbReference type="STRING" id="126156.SAMN05421670_2862"/>
<keyword evidence="3" id="KW-1185">Reference proteome</keyword>
<reference evidence="3" key="1">
    <citation type="submission" date="2016-10" db="EMBL/GenBank/DDBJ databases">
        <authorList>
            <person name="Varghese N."/>
            <person name="Submissions S."/>
        </authorList>
    </citation>
    <scope>NUCLEOTIDE SEQUENCE [LARGE SCALE GENOMIC DNA]</scope>
    <source>
        <strain evidence="3">DSM 11706</strain>
    </source>
</reference>
<dbReference type="EMBL" id="FOXU01000005">
    <property type="protein sequence ID" value="SFQ58258.1"/>
    <property type="molecule type" value="Genomic_DNA"/>
</dbReference>
<name>A0A1I5ZP70_9BACI</name>
<feature type="transmembrane region" description="Helical" evidence="1">
    <location>
        <begin position="60"/>
        <end position="80"/>
    </location>
</feature>
<evidence type="ECO:0000313" key="3">
    <source>
        <dbReference type="Proteomes" id="UP000198734"/>
    </source>
</evidence>
<gene>
    <name evidence="2" type="ORF">SAMN05421670_2862</name>
</gene>
<sequence length="81" mass="9141">MNRNWIFGLLIAAVSISALVFIIKGNINMAVLFMTAIFALSNGFRAISFKEKGFVKEAKWMKGMSILFAVLFFVVLFLLIF</sequence>
<protein>
    <recommendedName>
        <fullName evidence="4">Aspartyl/asparaginyl-tRNA synthetase</fullName>
    </recommendedName>
</protein>
<feature type="transmembrane region" description="Helical" evidence="1">
    <location>
        <begin position="29"/>
        <end position="48"/>
    </location>
</feature>
<keyword evidence="1" id="KW-0472">Membrane</keyword>
<dbReference type="RefSeq" id="WP_093537551.1">
    <property type="nucleotide sequence ID" value="NZ_CP183885.1"/>
</dbReference>
<dbReference type="OrthoDB" id="2455735at2"/>
<proteinExistence type="predicted"/>
<keyword evidence="1" id="KW-0812">Transmembrane</keyword>
<evidence type="ECO:0008006" key="4">
    <source>
        <dbReference type="Google" id="ProtNLM"/>
    </source>
</evidence>
<evidence type="ECO:0000313" key="2">
    <source>
        <dbReference type="EMBL" id="SFQ58258.1"/>
    </source>
</evidence>
<evidence type="ECO:0000256" key="1">
    <source>
        <dbReference type="SAM" id="Phobius"/>
    </source>
</evidence>
<organism evidence="2 3">
    <name type="scientific">Psychrobacillus psychrotolerans</name>
    <dbReference type="NCBI Taxonomy" id="126156"/>
    <lineage>
        <taxon>Bacteria</taxon>
        <taxon>Bacillati</taxon>
        <taxon>Bacillota</taxon>
        <taxon>Bacilli</taxon>
        <taxon>Bacillales</taxon>
        <taxon>Bacillaceae</taxon>
        <taxon>Psychrobacillus</taxon>
    </lineage>
</organism>
<dbReference type="AlphaFoldDB" id="A0A1I5ZP70"/>